<evidence type="ECO:0000256" key="1">
    <source>
        <dbReference type="SAM" id="MobiDB-lite"/>
    </source>
</evidence>
<sequence length="215" mass="24113">MQGVCPNHRDIVNHVETTHACSSGVYVVENAEFIDRTSFESWKQRLQEKYGIEWTIWSERSYQTRMVTQLRCSKTPPSPLYFDKQGKPIPQKATRVCTAFMKVIERQDGLAVEFCRSHCGHRRDSQTSNNEFPAVSDASTSGLYFTLDEVSFPESAPNTFASGGLQEEEHSQDTDNSMASADEEIIALPHLLGGDLLECLLKRANEAAGIKEECS</sequence>
<protein>
    <submittedName>
        <fullName evidence="2">Uncharacterized protein</fullName>
    </submittedName>
</protein>
<gene>
    <name evidence="2" type="ORF">OESDEN_12693</name>
</gene>
<dbReference type="InterPro" id="IPR052797">
    <property type="entry name" value="RegFact_GeneExpr_CellDeath"/>
</dbReference>
<name>A0A0B1SUG3_OESDE</name>
<dbReference type="PANTHER" id="PTHR33936:SF24">
    <property type="entry name" value="C2H2-TYPE DOMAIN-CONTAINING PROTEIN"/>
    <property type="match status" value="1"/>
</dbReference>
<dbReference type="EMBL" id="KN557551">
    <property type="protein sequence ID" value="KHJ87531.1"/>
    <property type="molecule type" value="Genomic_DNA"/>
</dbReference>
<feature type="region of interest" description="Disordered" evidence="1">
    <location>
        <begin position="156"/>
        <end position="177"/>
    </location>
</feature>
<dbReference type="AlphaFoldDB" id="A0A0B1SUG3"/>
<organism evidence="2 3">
    <name type="scientific">Oesophagostomum dentatum</name>
    <name type="common">Nodular worm</name>
    <dbReference type="NCBI Taxonomy" id="61180"/>
    <lineage>
        <taxon>Eukaryota</taxon>
        <taxon>Metazoa</taxon>
        <taxon>Ecdysozoa</taxon>
        <taxon>Nematoda</taxon>
        <taxon>Chromadorea</taxon>
        <taxon>Rhabditida</taxon>
        <taxon>Rhabditina</taxon>
        <taxon>Rhabditomorpha</taxon>
        <taxon>Strongyloidea</taxon>
        <taxon>Strongylidae</taxon>
        <taxon>Oesophagostomum</taxon>
    </lineage>
</organism>
<accession>A0A0B1SUG3</accession>
<proteinExistence type="predicted"/>
<evidence type="ECO:0000313" key="3">
    <source>
        <dbReference type="Proteomes" id="UP000053660"/>
    </source>
</evidence>
<dbReference type="Proteomes" id="UP000053660">
    <property type="component" value="Unassembled WGS sequence"/>
</dbReference>
<dbReference type="PANTHER" id="PTHR33936">
    <property type="entry name" value="PROTEIN CBG17840"/>
    <property type="match status" value="1"/>
</dbReference>
<reference evidence="2 3" key="1">
    <citation type="submission" date="2014-03" db="EMBL/GenBank/DDBJ databases">
        <title>Draft genome of the hookworm Oesophagostomum dentatum.</title>
        <authorList>
            <person name="Mitreva M."/>
        </authorList>
    </citation>
    <scope>NUCLEOTIDE SEQUENCE [LARGE SCALE GENOMIC DNA]</scope>
    <source>
        <strain evidence="2 3">OD-Hann</strain>
    </source>
</reference>
<evidence type="ECO:0000313" key="2">
    <source>
        <dbReference type="EMBL" id="KHJ87531.1"/>
    </source>
</evidence>
<keyword evidence="3" id="KW-1185">Reference proteome</keyword>